<feature type="region of interest" description="Disordered" evidence="1">
    <location>
        <begin position="71"/>
        <end position="93"/>
    </location>
</feature>
<dbReference type="KEGG" id="noa:BKM31_58700"/>
<name>A0A1V0AIG8_9ACTN</name>
<dbReference type="AlphaFoldDB" id="A0A1V0AIG8"/>
<dbReference type="Proteomes" id="UP000190797">
    <property type="component" value="Chromosome"/>
</dbReference>
<gene>
    <name evidence="2" type="ORF">BKM31_58700</name>
</gene>
<feature type="compositionally biased region" description="Low complexity" evidence="1">
    <location>
        <begin position="78"/>
        <end position="93"/>
    </location>
</feature>
<evidence type="ECO:0000256" key="1">
    <source>
        <dbReference type="SAM" id="MobiDB-lite"/>
    </source>
</evidence>
<proteinExistence type="predicted"/>
<evidence type="ECO:0000313" key="3">
    <source>
        <dbReference type="Proteomes" id="UP000190797"/>
    </source>
</evidence>
<organism evidence="2 3">
    <name type="scientific">[Actinomadura] parvosata subsp. kistnae</name>
    <dbReference type="NCBI Taxonomy" id="1909395"/>
    <lineage>
        <taxon>Bacteria</taxon>
        <taxon>Bacillati</taxon>
        <taxon>Actinomycetota</taxon>
        <taxon>Actinomycetes</taxon>
        <taxon>Streptosporangiales</taxon>
        <taxon>Streptosporangiaceae</taxon>
        <taxon>Nonomuraea</taxon>
    </lineage>
</organism>
<protein>
    <submittedName>
        <fullName evidence="2">Uncharacterized protein</fullName>
    </submittedName>
</protein>
<keyword evidence="3" id="KW-1185">Reference proteome</keyword>
<dbReference type="EMBL" id="CP017717">
    <property type="protein sequence ID" value="AQZ69995.1"/>
    <property type="molecule type" value="Genomic_DNA"/>
</dbReference>
<reference evidence="3" key="1">
    <citation type="journal article" date="2017" name="Med. Chem. Commun.">
        <title>Nonomuraea sp. ATCC 55076 harbours the largest actinomycete chromosome to date and the kistamicin biosynthetic gene cluster.</title>
        <authorList>
            <person name="Nazari B."/>
            <person name="Forneris C.C."/>
            <person name="Gibson M.I."/>
            <person name="Moon K."/>
            <person name="Schramma K.R."/>
            <person name="Seyedsayamdost M.R."/>
        </authorList>
    </citation>
    <scope>NUCLEOTIDE SEQUENCE [LARGE SCALE GENOMIC DNA]</scope>
    <source>
        <strain evidence="3">ATCC 55076</strain>
    </source>
</reference>
<evidence type="ECO:0000313" key="2">
    <source>
        <dbReference type="EMBL" id="AQZ69995.1"/>
    </source>
</evidence>
<sequence>MRLTRCWASGSTQSGSILALTRAQRREVSTSSADMIHCGCFLASAEPGKMAKRALRAPRYSWMGRRPSAPRFSMTSLTPMCDSSPTSSDTCTW</sequence>
<accession>A0A1V0AIG8</accession>